<evidence type="ECO:0000313" key="2">
    <source>
        <dbReference type="EMBL" id="SEO79828.1"/>
    </source>
</evidence>
<accession>A0A1H8SNF7</accession>
<dbReference type="AlphaFoldDB" id="A0A1H8SNF7"/>
<reference evidence="2 3" key="1">
    <citation type="submission" date="2016-10" db="EMBL/GenBank/DDBJ databases">
        <authorList>
            <person name="de Groot N.N."/>
        </authorList>
    </citation>
    <scope>NUCLEOTIDE SEQUENCE [LARGE SCALE GENOMIC DNA]</scope>
    <source>
        <strain evidence="2 3">CGMCC 1.10434</strain>
    </source>
</reference>
<keyword evidence="3" id="KW-1185">Reference proteome</keyword>
<dbReference type="InterPro" id="IPR041180">
    <property type="entry name" value="Nmad2"/>
</dbReference>
<organism evidence="2 3">
    <name type="scientific">Amphibacillus marinus</name>
    <dbReference type="NCBI Taxonomy" id="872970"/>
    <lineage>
        <taxon>Bacteria</taxon>
        <taxon>Bacillati</taxon>
        <taxon>Bacillota</taxon>
        <taxon>Bacilli</taxon>
        <taxon>Bacillales</taxon>
        <taxon>Bacillaceae</taxon>
        <taxon>Amphibacillus</taxon>
    </lineage>
</organism>
<proteinExistence type="predicted"/>
<dbReference type="STRING" id="872970.SAMN04488134_11340"/>
<dbReference type="OrthoDB" id="2080678at2"/>
<dbReference type="EMBL" id="FODJ01000013">
    <property type="protein sequence ID" value="SEO79828.1"/>
    <property type="molecule type" value="Genomic_DNA"/>
</dbReference>
<dbReference type="Pfam" id="PF18753">
    <property type="entry name" value="Nmad2"/>
    <property type="match status" value="1"/>
</dbReference>
<gene>
    <name evidence="2" type="ORF">SAMN04488134_11340</name>
</gene>
<protein>
    <recommendedName>
        <fullName evidence="1">Nucleotide modification associated domain-containing protein</fullName>
    </recommendedName>
</protein>
<evidence type="ECO:0000313" key="3">
    <source>
        <dbReference type="Proteomes" id="UP000199300"/>
    </source>
</evidence>
<dbReference type="RefSeq" id="WP_091499865.1">
    <property type="nucleotide sequence ID" value="NZ_FODJ01000013.1"/>
</dbReference>
<sequence>MNLYSYIVTRDYGFAPNPFTSYCTLATCKPILRRNACIGDWVVGIGSASKNSPFKNKVIYAMKVSEKMSFDDYWDDLRFIKKRPKMNGSKRQMYGDNIYHRTNINSPFVQEDSHHSLPHGETNTLNYNRDLTGKFVLVSKDFWYFGEEAIQIPEKFISIAKVIRGYKKTNSENFINEFSDWLNQFPQKGYIGKPYMFNKVFTRYSGN</sequence>
<name>A0A1H8SNF7_9BACI</name>
<dbReference type="Proteomes" id="UP000199300">
    <property type="component" value="Unassembled WGS sequence"/>
</dbReference>
<feature type="domain" description="Nucleotide modification associated" evidence="1">
    <location>
        <begin position="2"/>
        <end position="198"/>
    </location>
</feature>
<evidence type="ECO:0000259" key="1">
    <source>
        <dbReference type="Pfam" id="PF18753"/>
    </source>
</evidence>